<sequence>MIHHRVTTLSALRDSDAAALTRQEVADLFGIDARAVSSAVASGELPCIRIGRKVFIPREPLLAMLTKVEQ</sequence>
<gene>
    <name evidence="2" type="ORF">MP11Mi_16180</name>
</gene>
<proteinExistence type="predicted"/>
<organism evidence="2">
    <name type="scientific">Gordonia sp. MP11Mi</name>
    <dbReference type="NCBI Taxonomy" id="3022769"/>
    <lineage>
        <taxon>Bacteria</taxon>
        <taxon>Bacillati</taxon>
        <taxon>Actinomycetota</taxon>
        <taxon>Actinomycetes</taxon>
        <taxon>Mycobacteriales</taxon>
        <taxon>Gordoniaceae</taxon>
        <taxon>Gordonia</taxon>
    </lineage>
</organism>
<evidence type="ECO:0000259" key="1">
    <source>
        <dbReference type="Pfam" id="PF12728"/>
    </source>
</evidence>
<name>A0AA97CWL3_9ACTN</name>
<dbReference type="EMBL" id="CP128986">
    <property type="protein sequence ID" value="WOC12530.1"/>
    <property type="molecule type" value="Genomic_DNA"/>
</dbReference>
<reference evidence="2" key="1">
    <citation type="submission" date="2023-06" db="EMBL/GenBank/DDBJ databases">
        <title>Gordonia sp. nov. and Pseudochrobactrum sp. nov., two species isolated from the burying beetle Nicrophorus vespilloides.</title>
        <authorList>
            <person name="Poehlein A."/>
            <person name="Guzman J."/>
            <person name="Daniel R."/>
            <person name="Vilcinskas A."/>
        </authorList>
    </citation>
    <scope>NUCLEOTIDE SEQUENCE</scope>
    <source>
        <strain evidence="2">MP11Mi</strain>
    </source>
</reference>
<dbReference type="Pfam" id="PF12728">
    <property type="entry name" value="HTH_17"/>
    <property type="match status" value="1"/>
</dbReference>
<dbReference type="InterPro" id="IPR041657">
    <property type="entry name" value="HTH_17"/>
</dbReference>
<dbReference type="AlphaFoldDB" id="A0AA97CWL3"/>
<feature type="domain" description="Helix-turn-helix" evidence="1">
    <location>
        <begin position="20"/>
        <end position="66"/>
    </location>
</feature>
<protein>
    <recommendedName>
        <fullName evidence="1">Helix-turn-helix domain-containing protein</fullName>
    </recommendedName>
</protein>
<evidence type="ECO:0000313" key="2">
    <source>
        <dbReference type="EMBL" id="WOC12530.1"/>
    </source>
</evidence>
<accession>A0AA97CWL3</accession>
<dbReference type="RefSeq" id="WP_420041756.1">
    <property type="nucleotide sequence ID" value="NZ_CP128986.1"/>
</dbReference>